<dbReference type="Proteomes" id="UP000192333">
    <property type="component" value="Chromosome I"/>
</dbReference>
<sequence>MLVTIEKVLAKSSNQKGLNPWPALFLDTSITFYSRLFSDFTIRNMNGVFLIF</sequence>
<dbReference type="AlphaFoldDB" id="A0A1W2HBL6"/>
<protein>
    <submittedName>
        <fullName evidence="1">Uncharacterized protein</fullName>
    </submittedName>
</protein>
<evidence type="ECO:0000313" key="2">
    <source>
        <dbReference type="Proteomes" id="UP000192333"/>
    </source>
</evidence>
<name>A0A1W2HBL6_9BACT</name>
<proteinExistence type="predicted"/>
<dbReference type="EMBL" id="LT838813">
    <property type="protein sequence ID" value="SMD46263.1"/>
    <property type="molecule type" value="Genomic_DNA"/>
</dbReference>
<dbReference type="STRING" id="758820.SAMN00777080_4944"/>
<reference evidence="2" key="1">
    <citation type="submission" date="2017-04" db="EMBL/GenBank/DDBJ databases">
        <authorList>
            <person name="Varghese N."/>
            <person name="Submissions S."/>
        </authorList>
    </citation>
    <scope>NUCLEOTIDE SEQUENCE [LARGE SCALE GENOMIC DNA]</scope>
    <source>
        <strain evidence="2">DSM 16537</strain>
    </source>
</reference>
<keyword evidence="2" id="KW-1185">Reference proteome</keyword>
<accession>A0A1W2HBL6</accession>
<evidence type="ECO:0000313" key="1">
    <source>
        <dbReference type="EMBL" id="SMD46263.1"/>
    </source>
</evidence>
<organism evidence="1 2">
    <name type="scientific">Aquiflexum balticum DSM 16537</name>
    <dbReference type="NCBI Taxonomy" id="758820"/>
    <lineage>
        <taxon>Bacteria</taxon>
        <taxon>Pseudomonadati</taxon>
        <taxon>Bacteroidota</taxon>
        <taxon>Cytophagia</taxon>
        <taxon>Cytophagales</taxon>
        <taxon>Cyclobacteriaceae</taxon>
        <taxon>Aquiflexum</taxon>
    </lineage>
</organism>
<gene>
    <name evidence="1" type="ORF">SAMN00777080_4944</name>
</gene>